<accession>C6C1G8</accession>
<evidence type="ECO:0000256" key="1">
    <source>
        <dbReference type="SAM" id="MobiDB-lite"/>
    </source>
</evidence>
<proteinExistence type="predicted"/>
<dbReference type="Pfam" id="PF20068">
    <property type="entry name" value="Amphi-Trp"/>
    <property type="match status" value="1"/>
</dbReference>
<feature type="region of interest" description="Disordered" evidence="1">
    <location>
        <begin position="83"/>
        <end position="115"/>
    </location>
</feature>
<dbReference type="OrthoDB" id="5461052at2"/>
<dbReference type="AlphaFoldDB" id="C6C1G8"/>
<name>C6C1G8_MARSD</name>
<feature type="compositionally biased region" description="Acidic residues" evidence="1">
    <location>
        <begin position="83"/>
        <end position="95"/>
    </location>
</feature>
<dbReference type="InterPro" id="IPR027598">
    <property type="entry name" value="Amphi-Trp_dom"/>
</dbReference>
<dbReference type="eggNOG" id="ENOG5033A7I">
    <property type="taxonomic scope" value="Bacteria"/>
</dbReference>
<dbReference type="RefSeq" id="WP_015852959.1">
    <property type="nucleotide sequence ID" value="NC_012881.1"/>
</dbReference>
<organism evidence="3 4">
    <name type="scientific">Maridesulfovibrio salexigens (strain ATCC 14822 / DSM 2638 / NCIMB 8403 / VKM B-1763)</name>
    <name type="common">Desulfovibrio salexigens</name>
    <dbReference type="NCBI Taxonomy" id="526222"/>
    <lineage>
        <taxon>Bacteria</taxon>
        <taxon>Pseudomonadati</taxon>
        <taxon>Thermodesulfobacteriota</taxon>
        <taxon>Desulfovibrionia</taxon>
        <taxon>Desulfovibrionales</taxon>
        <taxon>Desulfovibrionaceae</taxon>
        <taxon>Maridesulfovibrio</taxon>
    </lineage>
</organism>
<gene>
    <name evidence="3" type="ordered locus">Desal_3092</name>
</gene>
<dbReference type="Proteomes" id="UP000002601">
    <property type="component" value="Chromosome"/>
</dbReference>
<reference evidence="3 4" key="1">
    <citation type="submission" date="2009-06" db="EMBL/GenBank/DDBJ databases">
        <title>Complete sequence of Desulfovibrio salexigens DSM 2638.</title>
        <authorList>
            <consortium name="US DOE Joint Genome Institute"/>
            <person name="Lucas S."/>
            <person name="Copeland A."/>
            <person name="Lapidus A."/>
            <person name="Glavina del Rio T."/>
            <person name="Tice H."/>
            <person name="Bruce D."/>
            <person name="Goodwin L."/>
            <person name="Pitluck S."/>
            <person name="Munk A.C."/>
            <person name="Brettin T."/>
            <person name="Detter J.C."/>
            <person name="Han C."/>
            <person name="Tapia R."/>
            <person name="Larimer F."/>
            <person name="Land M."/>
            <person name="Hauser L."/>
            <person name="Kyrpides N."/>
            <person name="Anderson I."/>
            <person name="Wall J.D."/>
            <person name="Arkin A.P."/>
            <person name="Dehal P."/>
            <person name="Chivian D."/>
            <person name="Giles B."/>
            <person name="Hazen T.C."/>
        </authorList>
    </citation>
    <scope>NUCLEOTIDE SEQUENCE [LARGE SCALE GENOMIC DNA]</scope>
    <source>
        <strain evidence="4">ATCC 14822 / DSM 2638 / NCIMB 8403 / VKM B-1763</strain>
    </source>
</reference>
<keyword evidence="4" id="KW-1185">Reference proteome</keyword>
<dbReference type="STRING" id="526222.Desal_3092"/>
<dbReference type="NCBIfam" id="TIGR04354">
    <property type="entry name" value="amphi-Trp"/>
    <property type="match status" value="1"/>
</dbReference>
<evidence type="ECO:0000313" key="3">
    <source>
        <dbReference type="EMBL" id="ACS81143.1"/>
    </source>
</evidence>
<evidence type="ECO:0000259" key="2">
    <source>
        <dbReference type="Pfam" id="PF20068"/>
    </source>
</evidence>
<protein>
    <recommendedName>
        <fullName evidence="2">Amphi-Trp domain-containing protein</fullName>
    </recommendedName>
</protein>
<sequence>MSKEGRNKVSLKKKVGHEEAVAILEDILKSFKSGDMVIQNGEDSITLNPSDKISMEIKAKTKKLKNKLSMELSWKVEPIEAEDFSITESGPDDPENETHETKPEFSKARVIKKAE</sequence>
<dbReference type="HOGENOM" id="CLU_2105002_0_0_7"/>
<evidence type="ECO:0000313" key="4">
    <source>
        <dbReference type="Proteomes" id="UP000002601"/>
    </source>
</evidence>
<feature type="domain" description="Amphi-Trp" evidence="2">
    <location>
        <begin position="12"/>
        <end position="82"/>
    </location>
</feature>
<dbReference type="EMBL" id="CP001649">
    <property type="protein sequence ID" value="ACS81143.1"/>
    <property type="molecule type" value="Genomic_DNA"/>
</dbReference>
<feature type="compositionally biased region" description="Basic and acidic residues" evidence="1">
    <location>
        <begin position="96"/>
        <end position="115"/>
    </location>
</feature>
<dbReference type="KEGG" id="dsa:Desal_3092"/>